<keyword evidence="2" id="KW-1185">Reference proteome</keyword>
<evidence type="ECO:0000313" key="1">
    <source>
        <dbReference type="EMBL" id="GLJ79604.1"/>
    </source>
</evidence>
<accession>A0A9W6M396</accession>
<evidence type="ECO:0000313" key="2">
    <source>
        <dbReference type="Proteomes" id="UP001142317"/>
    </source>
</evidence>
<protein>
    <submittedName>
        <fullName evidence="1">Uncharacterized protein</fullName>
    </submittedName>
</protein>
<sequence>MSDGSWAPFTPSERNQFIRLVRDFDDLHVFLLQYFVSPTAWLSAHGLQEEISSIYMASVQTPLAAVFQRPQAEWSEPVEQAANDLRAAGLADIPLTTMMSADGVLASRTNEKGLRFLAFIVESPAAEAEPPEDL</sequence>
<name>A0A9W6M396_9MICO</name>
<proteinExistence type="predicted"/>
<comment type="caution">
    <text evidence="1">The sequence shown here is derived from an EMBL/GenBank/DDBJ whole genome shotgun (WGS) entry which is preliminary data.</text>
</comment>
<dbReference type="Proteomes" id="UP001142317">
    <property type="component" value="Unassembled WGS sequence"/>
</dbReference>
<organism evidence="1 2">
    <name type="scientific">Microbacterium imperiale</name>
    <dbReference type="NCBI Taxonomy" id="33884"/>
    <lineage>
        <taxon>Bacteria</taxon>
        <taxon>Bacillati</taxon>
        <taxon>Actinomycetota</taxon>
        <taxon>Actinomycetes</taxon>
        <taxon>Micrococcales</taxon>
        <taxon>Microbacteriaceae</taxon>
        <taxon>Microbacterium</taxon>
    </lineage>
</organism>
<gene>
    <name evidence="1" type="ORF">GCM10017586_12860</name>
</gene>
<dbReference type="AlphaFoldDB" id="A0A9W6M396"/>
<reference evidence="1" key="1">
    <citation type="journal article" date="2014" name="Int. J. Syst. Evol. Microbiol.">
        <title>Complete genome sequence of Corynebacterium casei LMG S-19264T (=DSM 44701T), isolated from a smear-ripened cheese.</title>
        <authorList>
            <consortium name="US DOE Joint Genome Institute (JGI-PGF)"/>
            <person name="Walter F."/>
            <person name="Albersmeier A."/>
            <person name="Kalinowski J."/>
            <person name="Ruckert C."/>
        </authorList>
    </citation>
    <scope>NUCLEOTIDE SEQUENCE</scope>
    <source>
        <strain evidence="1">VKM Ac-1447</strain>
    </source>
</reference>
<dbReference type="EMBL" id="BSEO01000004">
    <property type="protein sequence ID" value="GLJ79604.1"/>
    <property type="molecule type" value="Genomic_DNA"/>
</dbReference>
<reference evidence="1" key="2">
    <citation type="submission" date="2023-01" db="EMBL/GenBank/DDBJ databases">
        <authorList>
            <person name="Sun Q."/>
            <person name="Evtushenko L."/>
        </authorList>
    </citation>
    <scope>NUCLEOTIDE SEQUENCE</scope>
    <source>
        <strain evidence="1">VKM Ac-1447</strain>
    </source>
</reference>
<dbReference type="RefSeq" id="WP_271174924.1">
    <property type="nucleotide sequence ID" value="NZ_BSEO01000004.1"/>
</dbReference>